<dbReference type="Gene3D" id="2.70.50.70">
    <property type="match status" value="1"/>
</dbReference>
<dbReference type="InterPro" id="IPR005103">
    <property type="entry name" value="AA9_LPMO"/>
</dbReference>
<dbReference type="GO" id="GO:0004497">
    <property type="term" value="F:monooxygenase activity"/>
    <property type="evidence" value="ECO:0007669"/>
    <property type="project" value="UniProtKB-KW"/>
</dbReference>
<protein>
    <recommendedName>
        <fullName evidence="15">lytic cellulose monooxygenase (C4-dehydrogenating)</fullName>
        <ecNumber evidence="15">1.14.99.56</ecNumber>
    </recommendedName>
</protein>
<reference evidence="18" key="1">
    <citation type="journal article" date="2023" name="Mol. Phylogenet. Evol.">
        <title>Genome-scale phylogeny and comparative genomics of the fungal order Sordariales.</title>
        <authorList>
            <person name="Hensen N."/>
            <person name="Bonometti L."/>
            <person name="Westerberg I."/>
            <person name="Brannstrom I.O."/>
            <person name="Guillou S."/>
            <person name="Cros-Aarteil S."/>
            <person name="Calhoun S."/>
            <person name="Haridas S."/>
            <person name="Kuo A."/>
            <person name="Mondo S."/>
            <person name="Pangilinan J."/>
            <person name="Riley R."/>
            <person name="LaButti K."/>
            <person name="Andreopoulos B."/>
            <person name="Lipzen A."/>
            <person name="Chen C."/>
            <person name="Yan M."/>
            <person name="Daum C."/>
            <person name="Ng V."/>
            <person name="Clum A."/>
            <person name="Steindorff A."/>
            <person name="Ohm R.A."/>
            <person name="Martin F."/>
            <person name="Silar P."/>
            <person name="Natvig D.O."/>
            <person name="Lalanne C."/>
            <person name="Gautier V."/>
            <person name="Ament-Velasquez S.L."/>
            <person name="Kruys A."/>
            <person name="Hutchinson M.I."/>
            <person name="Powell A.J."/>
            <person name="Barry K."/>
            <person name="Miller A.N."/>
            <person name="Grigoriev I.V."/>
            <person name="Debuchy R."/>
            <person name="Gladieux P."/>
            <person name="Hiltunen Thoren M."/>
            <person name="Johannesson H."/>
        </authorList>
    </citation>
    <scope>NUCLEOTIDE SEQUENCE</scope>
    <source>
        <strain evidence="18">CBS 757.83</strain>
    </source>
</reference>
<keyword evidence="11" id="KW-0119">Carbohydrate metabolism</keyword>
<dbReference type="Pfam" id="PF03443">
    <property type="entry name" value="AA9"/>
    <property type="match status" value="1"/>
</dbReference>
<evidence type="ECO:0000256" key="1">
    <source>
        <dbReference type="ARBA" id="ARBA00001973"/>
    </source>
</evidence>
<evidence type="ECO:0000313" key="18">
    <source>
        <dbReference type="EMBL" id="KAK4105150.1"/>
    </source>
</evidence>
<evidence type="ECO:0000256" key="13">
    <source>
        <dbReference type="ARBA" id="ARBA00044502"/>
    </source>
</evidence>
<evidence type="ECO:0000256" key="4">
    <source>
        <dbReference type="ARBA" id="ARBA00022723"/>
    </source>
</evidence>
<comment type="cofactor">
    <cofactor evidence="1">
        <name>Cu(2+)</name>
        <dbReference type="ChEBI" id="CHEBI:29036"/>
    </cofactor>
</comment>
<dbReference type="GO" id="GO:0030245">
    <property type="term" value="P:cellulose catabolic process"/>
    <property type="evidence" value="ECO:0007669"/>
    <property type="project" value="UniProtKB-KW"/>
</dbReference>
<dbReference type="InterPro" id="IPR049892">
    <property type="entry name" value="AA9"/>
</dbReference>
<keyword evidence="8" id="KW-0186">Copper</keyword>
<feature type="domain" description="Auxiliary Activity family 9 catalytic" evidence="17">
    <location>
        <begin position="21"/>
        <end position="233"/>
    </location>
</feature>
<evidence type="ECO:0000256" key="8">
    <source>
        <dbReference type="ARBA" id="ARBA00023008"/>
    </source>
</evidence>
<evidence type="ECO:0000256" key="11">
    <source>
        <dbReference type="ARBA" id="ARBA00023277"/>
    </source>
</evidence>
<keyword evidence="4" id="KW-0479">Metal-binding</keyword>
<evidence type="ECO:0000256" key="3">
    <source>
        <dbReference type="ARBA" id="ARBA00022525"/>
    </source>
</evidence>
<dbReference type="PANTHER" id="PTHR33353">
    <property type="entry name" value="PUTATIVE (AFU_ORTHOLOGUE AFUA_1G12560)-RELATED"/>
    <property type="match status" value="1"/>
</dbReference>
<keyword evidence="7" id="KW-0560">Oxidoreductase</keyword>
<evidence type="ECO:0000256" key="9">
    <source>
        <dbReference type="ARBA" id="ARBA00023033"/>
    </source>
</evidence>
<dbReference type="AlphaFoldDB" id="A0AAN6Q7T4"/>
<evidence type="ECO:0000256" key="15">
    <source>
        <dbReference type="ARBA" id="ARBA00047174"/>
    </source>
</evidence>
<evidence type="ECO:0000256" key="16">
    <source>
        <dbReference type="SAM" id="SignalP"/>
    </source>
</evidence>
<evidence type="ECO:0000256" key="12">
    <source>
        <dbReference type="ARBA" id="ARBA00023326"/>
    </source>
</evidence>
<proteinExistence type="inferred from homology"/>
<keyword evidence="9 18" id="KW-0503">Monooxygenase</keyword>
<dbReference type="GO" id="GO:0005576">
    <property type="term" value="C:extracellular region"/>
    <property type="evidence" value="ECO:0007669"/>
    <property type="project" value="UniProtKB-SubCell"/>
</dbReference>
<dbReference type="GO" id="GO:0046872">
    <property type="term" value="F:metal ion binding"/>
    <property type="evidence" value="ECO:0007669"/>
    <property type="project" value="UniProtKB-KW"/>
</dbReference>
<keyword evidence="6" id="KW-0136">Cellulose degradation</keyword>
<dbReference type="PANTHER" id="PTHR33353:SF10">
    <property type="entry name" value="ENDO-BETA-1,4-GLUCANASE D"/>
    <property type="match status" value="1"/>
</dbReference>
<dbReference type="EMBL" id="MU863626">
    <property type="protein sequence ID" value="KAK4105150.1"/>
    <property type="molecule type" value="Genomic_DNA"/>
</dbReference>
<reference evidence="18" key="2">
    <citation type="submission" date="2023-05" db="EMBL/GenBank/DDBJ databases">
        <authorList>
            <consortium name="Lawrence Berkeley National Laboratory"/>
            <person name="Steindorff A."/>
            <person name="Hensen N."/>
            <person name="Bonometti L."/>
            <person name="Westerberg I."/>
            <person name="Brannstrom I.O."/>
            <person name="Guillou S."/>
            <person name="Cros-Aarteil S."/>
            <person name="Calhoun S."/>
            <person name="Haridas S."/>
            <person name="Kuo A."/>
            <person name="Mondo S."/>
            <person name="Pangilinan J."/>
            <person name="Riley R."/>
            <person name="Labutti K."/>
            <person name="Andreopoulos B."/>
            <person name="Lipzen A."/>
            <person name="Chen C."/>
            <person name="Yanf M."/>
            <person name="Daum C."/>
            <person name="Ng V."/>
            <person name="Clum A."/>
            <person name="Ohm R."/>
            <person name="Martin F."/>
            <person name="Silar P."/>
            <person name="Natvig D."/>
            <person name="Lalanne C."/>
            <person name="Gautier V."/>
            <person name="Ament-Velasquez S.L."/>
            <person name="Kruys A."/>
            <person name="Hutchinson M.I."/>
            <person name="Powell A.J."/>
            <person name="Barry K."/>
            <person name="Miller A.N."/>
            <person name="Grigoriev I.V."/>
            <person name="Debuchy R."/>
            <person name="Gladieux P."/>
            <person name="Thoren M.H."/>
            <person name="Johannesson H."/>
        </authorList>
    </citation>
    <scope>NUCLEOTIDE SEQUENCE</scope>
    <source>
        <strain evidence="18">CBS 757.83</strain>
    </source>
</reference>
<evidence type="ECO:0000256" key="2">
    <source>
        <dbReference type="ARBA" id="ARBA00004613"/>
    </source>
</evidence>
<keyword evidence="12" id="KW-0624">Polysaccharide degradation</keyword>
<comment type="catalytic activity">
    <reaction evidence="14">
        <text>[(1-&gt;4)-beta-D-glucosyl]n+m + reduced acceptor + O2 = 4-dehydro-beta-D-glucosyl-[(1-&gt;4)-beta-D-glucosyl]n-1 + [(1-&gt;4)-beta-D-glucosyl]m + acceptor + H2O.</text>
        <dbReference type="EC" id="1.14.99.56"/>
    </reaction>
</comment>
<feature type="signal peptide" evidence="16">
    <location>
        <begin position="1"/>
        <end position="20"/>
    </location>
</feature>
<dbReference type="Proteomes" id="UP001305647">
    <property type="component" value="Unassembled WGS sequence"/>
</dbReference>
<evidence type="ECO:0000256" key="7">
    <source>
        <dbReference type="ARBA" id="ARBA00023002"/>
    </source>
</evidence>
<keyword evidence="5 16" id="KW-0732">Signal</keyword>
<accession>A0AAN6Q7T4</accession>
<name>A0AAN6Q7T4_9PEZI</name>
<comment type="similarity">
    <text evidence="13">Belongs to the polysaccharide monooxygenase AA9 family.</text>
</comment>
<organism evidence="18 19">
    <name type="scientific">Parathielavia hyrcaniae</name>
    <dbReference type="NCBI Taxonomy" id="113614"/>
    <lineage>
        <taxon>Eukaryota</taxon>
        <taxon>Fungi</taxon>
        <taxon>Dikarya</taxon>
        <taxon>Ascomycota</taxon>
        <taxon>Pezizomycotina</taxon>
        <taxon>Sordariomycetes</taxon>
        <taxon>Sordariomycetidae</taxon>
        <taxon>Sordariales</taxon>
        <taxon>Chaetomiaceae</taxon>
        <taxon>Parathielavia</taxon>
    </lineage>
</organism>
<comment type="subcellular location">
    <subcellularLocation>
        <location evidence="2">Secreted</location>
    </subcellularLocation>
</comment>
<evidence type="ECO:0000256" key="6">
    <source>
        <dbReference type="ARBA" id="ARBA00023001"/>
    </source>
</evidence>
<keyword evidence="10" id="KW-1015">Disulfide bond</keyword>
<evidence type="ECO:0000259" key="17">
    <source>
        <dbReference type="Pfam" id="PF03443"/>
    </source>
</evidence>
<evidence type="ECO:0000256" key="14">
    <source>
        <dbReference type="ARBA" id="ARBA00045077"/>
    </source>
</evidence>
<evidence type="ECO:0000256" key="5">
    <source>
        <dbReference type="ARBA" id="ARBA00022729"/>
    </source>
</evidence>
<keyword evidence="3" id="KW-0964">Secreted</keyword>
<evidence type="ECO:0000256" key="10">
    <source>
        <dbReference type="ARBA" id="ARBA00023157"/>
    </source>
</evidence>
<dbReference type="CDD" id="cd21175">
    <property type="entry name" value="LPMO_AA9"/>
    <property type="match status" value="1"/>
</dbReference>
<gene>
    <name evidence="18" type="ORF">N658DRAFT_493267</name>
</gene>
<dbReference type="EC" id="1.14.99.56" evidence="15"/>
<comment type="caution">
    <text evidence="18">The sequence shown here is derived from an EMBL/GenBank/DDBJ whole genome shotgun (WGS) entry which is preliminary data.</text>
</comment>
<evidence type="ECO:0000313" key="19">
    <source>
        <dbReference type="Proteomes" id="UP001305647"/>
    </source>
</evidence>
<sequence length="260" mass="27661">MAPLASFALALSSLASLVAGHGYLKSITVNNQNYLAWQVGQDPYVTPTPSRYARKLDNNGPVPDFYASKDITCGVGGNIPAAGIIDVKAGDTVTLNWDQWNSDHPGPVMTYLAKCANNDCKTFKGDTGNVWVKIDQLGYNPSASPAWASYLLRDQGAKWKVTIPPGLAPGEYLLRHEILGLHVAGTRMGAQFYPSCTQIRVTQGGSTQLPSGIALPGAYNPEDPGILTHVWRINQGQITYTAPGGPVWSGAAPNANRAGP</sequence>
<keyword evidence="19" id="KW-1185">Reference proteome</keyword>
<feature type="chain" id="PRO_5042839084" description="lytic cellulose monooxygenase (C4-dehydrogenating)" evidence="16">
    <location>
        <begin position="21"/>
        <end position="260"/>
    </location>
</feature>